<dbReference type="InParanoid" id="L0HF35"/>
<reference evidence="2" key="1">
    <citation type="submission" date="2011-12" db="EMBL/GenBank/DDBJ databases">
        <title>Complete sequence of Methanoregula formicicum SMSP.</title>
        <authorList>
            <person name="Lucas S."/>
            <person name="Han J."/>
            <person name="Lapidus A."/>
            <person name="Cheng J.-F."/>
            <person name="Goodwin L."/>
            <person name="Pitluck S."/>
            <person name="Peters L."/>
            <person name="Ovchinnikova G."/>
            <person name="Teshima H."/>
            <person name="Detter J.C."/>
            <person name="Han C."/>
            <person name="Tapia R."/>
            <person name="Land M."/>
            <person name="Hauser L."/>
            <person name="Kyrpides N."/>
            <person name="Ivanova N."/>
            <person name="Pagani I."/>
            <person name="Imachi H."/>
            <person name="Tamaki H."/>
            <person name="Sekiguchi Y."/>
            <person name="Kamagata Y."/>
            <person name="Cadillo-Quiroz H."/>
            <person name="Zinder S."/>
            <person name="Liu W.-T."/>
            <person name="Woyke T."/>
        </authorList>
    </citation>
    <scope>NUCLEOTIDE SEQUENCE [LARGE SCALE GENOMIC DNA]</scope>
    <source>
        <strain evidence="2">DSM 22288 / NBRC 105244 / SMSP</strain>
    </source>
</reference>
<dbReference type="Proteomes" id="UP000010824">
    <property type="component" value="Chromosome"/>
</dbReference>
<dbReference type="KEGG" id="mfo:Metfor_1600"/>
<evidence type="ECO:0000313" key="2">
    <source>
        <dbReference type="Proteomes" id="UP000010824"/>
    </source>
</evidence>
<proteinExistence type="predicted"/>
<sequence length="375" mass="40389" precursor="true">MTIRPVIPKSWKRPVSATAILILVLVATVLSAGCGGWNGGRYVRDQDVRITKLNSDGVMEWTNVIDSGNYDFGLDFTQTPDGGFVVVGGTTKLACLNYPAAPDTPRLTKMSATGEALWTRDYPVHIVEVIPNRGGSISAVSDAGTILQLDSNSSVINEYDPEISLSASGIWKYNRSFAGLEDGVYLFPGPAIVRVNNPENLSWLKINRSAIDRIVSVAEISNTGGYLALVNDNAGAEILQLDSDGNVILANPVSLFYYTPKPKIYSTIHGFSIVLDIFGSFRGYVFDQNGTMTNNISISTRDAVIPSEDGGFTSIGITDPGDRITKVKYMPDGMIASENTTLCSAKGCPKLYGDIIHTSDGGYAIMSTVEKQTRC</sequence>
<dbReference type="HOGENOM" id="CLU_736951_0_0_2"/>
<dbReference type="OrthoDB" id="98274at2157"/>
<reference evidence="1 2" key="2">
    <citation type="journal article" date="2014" name="Genome Announc.">
        <title>Complete Genome Sequence of Methanoregula formicica SMSPT, a Mesophilic Hydrogenotrophic Methanogen Isolated from a Methanogenic Upflow Anaerobic Sludge Blanket Reactor.</title>
        <authorList>
            <person name="Yamamoto K."/>
            <person name="Tamaki H."/>
            <person name="Cadillo-Quiroz H."/>
            <person name="Imachi H."/>
            <person name="Kyrpides N."/>
            <person name="Woyke T."/>
            <person name="Goodwin L."/>
            <person name="Zinder S.H."/>
            <person name="Kamagata Y."/>
            <person name="Liu W.T."/>
        </authorList>
    </citation>
    <scope>NUCLEOTIDE SEQUENCE [LARGE SCALE GENOMIC DNA]</scope>
    <source>
        <strain evidence="2">DSM 22288 / NBRC 105244 / SMSP</strain>
    </source>
</reference>
<accession>L0HF35</accession>
<dbReference type="GeneID" id="14307989"/>
<protein>
    <submittedName>
        <fullName evidence="1">Uncharacterized protein</fullName>
    </submittedName>
</protein>
<evidence type="ECO:0000313" key="1">
    <source>
        <dbReference type="EMBL" id="AGB02630.1"/>
    </source>
</evidence>
<dbReference type="AlphaFoldDB" id="L0HF35"/>
<dbReference type="EMBL" id="CP003167">
    <property type="protein sequence ID" value="AGB02630.1"/>
    <property type="molecule type" value="Genomic_DNA"/>
</dbReference>
<gene>
    <name evidence="1" type="ordered locus">Metfor_1600</name>
</gene>
<dbReference type="RefSeq" id="WP_015285593.1">
    <property type="nucleotide sequence ID" value="NC_019943.1"/>
</dbReference>
<organism evidence="1 2">
    <name type="scientific">Methanoregula formicica (strain DSM 22288 / NBRC 105244 / SMSP)</name>
    <dbReference type="NCBI Taxonomy" id="593750"/>
    <lineage>
        <taxon>Archaea</taxon>
        <taxon>Methanobacteriati</taxon>
        <taxon>Methanobacteriota</taxon>
        <taxon>Stenosarchaea group</taxon>
        <taxon>Methanomicrobia</taxon>
        <taxon>Methanomicrobiales</taxon>
        <taxon>Methanoregulaceae</taxon>
        <taxon>Methanoregula</taxon>
    </lineage>
</organism>
<dbReference type="eggNOG" id="arCOG02559">
    <property type="taxonomic scope" value="Archaea"/>
</dbReference>
<dbReference type="PROSITE" id="PS51257">
    <property type="entry name" value="PROKAR_LIPOPROTEIN"/>
    <property type="match status" value="1"/>
</dbReference>
<name>L0HF35_METFS</name>
<keyword evidence="2" id="KW-1185">Reference proteome</keyword>